<accession>A0A8D0WQU5</accession>
<dbReference type="GO" id="GO:0006508">
    <property type="term" value="P:proteolysis"/>
    <property type="evidence" value="ECO:0007669"/>
    <property type="project" value="UniProtKB-KW"/>
</dbReference>
<keyword evidence="1" id="KW-0788">Thiol protease</keyword>
<dbReference type="GO" id="GO:0004843">
    <property type="term" value="F:cysteine-type deubiquitinase activity"/>
    <property type="evidence" value="ECO:0007669"/>
    <property type="project" value="UniProtKB-UniRule"/>
</dbReference>
<dbReference type="PANTHER" id="PTHR24006">
    <property type="entry name" value="UBIQUITIN CARBOXYL-TERMINAL HYDROLASE"/>
    <property type="match status" value="1"/>
</dbReference>
<dbReference type="InterPro" id="IPR050164">
    <property type="entry name" value="Peptidase_C19"/>
</dbReference>
<dbReference type="Gene3D" id="3.90.70.10">
    <property type="entry name" value="Cysteine proteinases"/>
    <property type="match status" value="1"/>
</dbReference>
<feature type="compositionally biased region" description="Basic residues" evidence="2">
    <location>
        <begin position="501"/>
        <end position="514"/>
    </location>
</feature>
<name>A0A8D0WQU5_PIG</name>
<feature type="region of interest" description="Disordered" evidence="2">
    <location>
        <begin position="13"/>
        <end position="48"/>
    </location>
</feature>
<dbReference type="InterPro" id="IPR018200">
    <property type="entry name" value="USP_CS"/>
</dbReference>
<keyword evidence="1" id="KW-0378">Hydrolase</keyword>
<keyword evidence="1" id="KW-0645">Protease</keyword>
<feature type="region of interest" description="Disordered" evidence="2">
    <location>
        <begin position="371"/>
        <end position="410"/>
    </location>
</feature>
<dbReference type="SUPFAM" id="SSF54001">
    <property type="entry name" value="Cysteine proteinases"/>
    <property type="match status" value="1"/>
</dbReference>
<dbReference type="EC" id="3.4.19.12" evidence="1"/>
<gene>
    <name evidence="4" type="primary">LOC110258490</name>
</gene>
<dbReference type="PROSITE" id="PS50235">
    <property type="entry name" value="USP_3"/>
    <property type="match status" value="1"/>
</dbReference>
<dbReference type="Ensembl" id="ENSSSCT00030057461.1">
    <property type="protein sequence ID" value="ENSSSCP00030026095.1"/>
    <property type="gene ID" value="ENSSSCG00030041337.1"/>
</dbReference>
<comment type="similarity">
    <text evidence="1">Belongs to the peptidase C19 family.</text>
</comment>
<feature type="compositionally biased region" description="Low complexity" evidence="2">
    <location>
        <begin position="33"/>
        <end position="46"/>
    </location>
</feature>
<dbReference type="GO" id="GO:0016579">
    <property type="term" value="P:protein deubiquitination"/>
    <property type="evidence" value="ECO:0007669"/>
    <property type="project" value="InterPro"/>
</dbReference>
<dbReference type="InterPro" id="IPR038765">
    <property type="entry name" value="Papain-like_cys_pep_sf"/>
</dbReference>
<dbReference type="PROSITE" id="PS00973">
    <property type="entry name" value="USP_2"/>
    <property type="match status" value="1"/>
</dbReference>
<comment type="function">
    <text evidence="1">Deubiquitinating enzyme that removes conjugated ubiquitin from specific proteins to regulate different cellular processes.</text>
</comment>
<dbReference type="InterPro" id="IPR028889">
    <property type="entry name" value="USP"/>
</dbReference>
<evidence type="ECO:0000313" key="5">
    <source>
        <dbReference type="Proteomes" id="UP000694570"/>
    </source>
</evidence>
<evidence type="ECO:0000256" key="1">
    <source>
        <dbReference type="RuleBase" id="RU366025"/>
    </source>
</evidence>
<feature type="domain" description="USP" evidence="3">
    <location>
        <begin position="80"/>
        <end position="364"/>
    </location>
</feature>
<dbReference type="FunFam" id="3.90.70.10:FF:000303">
    <property type="entry name" value="Uncharacterized protein"/>
    <property type="match status" value="1"/>
</dbReference>
<evidence type="ECO:0000313" key="4">
    <source>
        <dbReference type="Ensembl" id="ENSSSCP00030026095.1"/>
    </source>
</evidence>
<dbReference type="PROSITE" id="PS00972">
    <property type="entry name" value="USP_1"/>
    <property type="match status" value="1"/>
</dbReference>
<dbReference type="AlphaFoldDB" id="A0A8D0WQU5"/>
<keyword evidence="1" id="KW-0833">Ubl conjugation pathway</keyword>
<proteinExistence type="inferred from homology"/>
<evidence type="ECO:0000256" key="2">
    <source>
        <dbReference type="SAM" id="MobiDB-lite"/>
    </source>
</evidence>
<dbReference type="InterPro" id="IPR001394">
    <property type="entry name" value="Peptidase_C19_UCH"/>
</dbReference>
<dbReference type="CDD" id="cd02661">
    <property type="entry name" value="Peptidase_C19E"/>
    <property type="match status" value="1"/>
</dbReference>
<organism evidence="4 5">
    <name type="scientific">Sus scrofa</name>
    <name type="common">Pig</name>
    <dbReference type="NCBI Taxonomy" id="9823"/>
    <lineage>
        <taxon>Eukaryota</taxon>
        <taxon>Metazoa</taxon>
        <taxon>Chordata</taxon>
        <taxon>Craniata</taxon>
        <taxon>Vertebrata</taxon>
        <taxon>Euteleostomi</taxon>
        <taxon>Mammalia</taxon>
        <taxon>Eutheria</taxon>
        <taxon>Laurasiatheria</taxon>
        <taxon>Artiodactyla</taxon>
        <taxon>Suina</taxon>
        <taxon>Suidae</taxon>
        <taxon>Sus</taxon>
    </lineage>
</organism>
<protein>
    <recommendedName>
        <fullName evidence="1">Ubiquitin carboxyl-terminal hydrolase</fullName>
        <ecNumber evidence="1">3.4.19.12</ecNumber>
    </recommendedName>
</protein>
<dbReference type="Proteomes" id="UP000694570">
    <property type="component" value="Unplaced"/>
</dbReference>
<reference evidence="4" key="1">
    <citation type="submission" date="2025-08" db="UniProtKB">
        <authorList>
            <consortium name="Ensembl"/>
        </authorList>
    </citation>
    <scope>IDENTIFICATION</scope>
</reference>
<feature type="region of interest" description="Disordered" evidence="2">
    <location>
        <begin position="458"/>
        <end position="514"/>
    </location>
</feature>
<sequence length="514" mass="56428">MEVASLGWGQERLPNIFPPKRTSPWSAAAVDLPWGPSGPEKPSPSSQALCNQQADAAPVAAVGPVPTKGPLSWRPSVVGAGLQNLGNTCYVNAVLQCLTHTPPLAISLLNGQHQRACQKQPFCMLCAVRAHVTRALLHPGDVIQPRKDLVASFHRHRQEDAHEFLMFALDAMQRCPSEDTLIQQIFGGCWRSQIQCLRCLGVSDTFDPYLDVTLDITAAQSVEQALRELVKAEKLDGENAYHCGVCLRKGPATKRLTLHRASKVLILVLKRFTDVTGDKMDKKVRYPEHLDLQPYLSVQKAGALDYELFAVLVHSGWTCHQGHYFCYIRAGNGRWYRMDDSKVTACDTASALSQSAYVLFYIQRGELERATGGASADRAPRSPGADPIGRDAAVGEPRSPSSIRVSASEGPLAETDIQEITLEQWRRHQEHSRPKAEFNLRKVEPALPTNAVVIHRSKFGDGTGRKLPAQENCGVSTSTRDAPPEGATNMGSIPCLEGRTKASKKKNKKKQRPL</sequence>
<dbReference type="PANTHER" id="PTHR24006:SF651">
    <property type="entry name" value="INACTIVE UBIQUITIN CARBOXYL-TERMINAL HYDROLASE 17-LIKE PROTEIN 4-RELATED"/>
    <property type="match status" value="1"/>
</dbReference>
<evidence type="ECO:0000259" key="3">
    <source>
        <dbReference type="PROSITE" id="PS50235"/>
    </source>
</evidence>
<dbReference type="Pfam" id="PF00443">
    <property type="entry name" value="UCH"/>
    <property type="match status" value="1"/>
</dbReference>
<comment type="catalytic activity">
    <reaction evidence="1">
        <text>Thiol-dependent hydrolysis of ester, thioester, amide, peptide and isopeptide bonds formed by the C-terminal Gly of ubiquitin (a 76-residue protein attached to proteins as an intracellular targeting signal).</text>
        <dbReference type="EC" id="3.4.19.12"/>
    </reaction>
</comment>